<evidence type="ECO:0000256" key="1">
    <source>
        <dbReference type="SAM" id="Phobius"/>
    </source>
</evidence>
<dbReference type="EMBL" id="FUYB01000001">
    <property type="protein sequence ID" value="SKA68824.1"/>
    <property type="molecule type" value="Genomic_DNA"/>
</dbReference>
<reference evidence="2 3" key="1">
    <citation type="submission" date="2017-02" db="EMBL/GenBank/DDBJ databases">
        <authorList>
            <person name="Peterson S.W."/>
        </authorList>
    </citation>
    <scope>NUCLEOTIDE SEQUENCE [LARGE SCALE GENOMIC DNA]</scope>
    <source>
        <strain evidence="2 3">ATCC 49788</strain>
    </source>
</reference>
<accession>A0A1T4VUZ4</accession>
<keyword evidence="1" id="KW-0472">Membrane</keyword>
<organism evidence="2 3">
    <name type="scientific">Thiothrix eikelboomii</name>
    <dbReference type="NCBI Taxonomy" id="92487"/>
    <lineage>
        <taxon>Bacteria</taxon>
        <taxon>Pseudomonadati</taxon>
        <taxon>Pseudomonadota</taxon>
        <taxon>Gammaproteobacteria</taxon>
        <taxon>Thiotrichales</taxon>
        <taxon>Thiotrichaceae</taxon>
        <taxon>Thiothrix</taxon>
    </lineage>
</organism>
<sequence>MRITIVLVAVLYLIAAFYGYFWWTDRQPTETPNAFSQASSTAVKQIVPEQLSLSETKPITVDQNQLISQQLEQMQAAFAAQFKQMELKQAAAVTALQKQLDELKQAQVQAKAPTKTPASAMPDVQAITTTMDADSAAPPTEQMLEAQVKTAKQRLKAGTSQLDRQLQAAEPDLARQSMLQQKLDAAFNQSELAHLLQGRTECGPAFCKLDLQGKAPEGVDVLQALWEQQVFPEATEVMTMPKSDGSGWVIYVAQDGQSLPNIP</sequence>
<dbReference type="AlphaFoldDB" id="A0A1T4VUZ4"/>
<keyword evidence="3" id="KW-1185">Reference proteome</keyword>
<gene>
    <name evidence="2" type="ORF">SAMN02745130_00382</name>
</gene>
<dbReference type="RefSeq" id="WP_078920878.1">
    <property type="nucleotide sequence ID" value="NZ_FUYB01000001.1"/>
</dbReference>
<evidence type="ECO:0000313" key="3">
    <source>
        <dbReference type="Proteomes" id="UP000190460"/>
    </source>
</evidence>
<evidence type="ECO:0000313" key="2">
    <source>
        <dbReference type="EMBL" id="SKA68824.1"/>
    </source>
</evidence>
<dbReference type="STRING" id="92487.SAMN02745130_00382"/>
<keyword evidence="1" id="KW-1133">Transmembrane helix</keyword>
<keyword evidence="1" id="KW-0812">Transmembrane</keyword>
<name>A0A1T4VUZ4_9GAMM</name>
<dbReference type="Proteomes" id="UP000190460">
    <property type="component" value="Unassembled WGS sequence"/>
</dbReference>
<feature type="transmembrane region" description="Helical" evidence="1">
    <location>
        <begin position="5"/>
        <end position="23"/>
    </location>
</feature>
<proteinExistence type="predicted"/>
<protein>
    <submittedName>
        <fullName evidence="2">Uncharacterized protein</fullName>
    </submittedName>
</protein>